<dbReference type="Pfam" id="PF00156">
    <property type="entry name" value="Pribosyltran"/>
    <property type="match status" value="1"/>
</dbReference>
<dbReference type="InterPro" id="IPR000836">
    <property type="entry name" value="PRTase_dom"/>
</dbReference>
<keyword evidence="1 4" id="KW-0328">Glycosyltransferase</keyword>
<gene>
    <name evidence="4" type="ORF">UW37_C0038G0001</name>
</gene>
<evidence type="ECO:0000259" key="3">
    <source>
        <dbReference type="Pfam" id="PF00156"/>
    </source>
</evidence>
<evidence type="ECO:0000256" key="1">
    <source>
        <dbReference type="ARBA" id="ARBA00022676"/>
    </source>
</evidence>
<dbReference type="Proteomes" id="UP000034063">
    <property type="component" value="Unassembled WGS sequence"/>
</dbReference>
<dbReference type="SUPFAM" id="SSF53271">
    <property type="entry name" value="PRTase-like"/>
    <property type="match status" value="1"/>
</dbReference>
<dbReference type="CDD" id="cd06223">
    <property type="entry name" value="PRTases_typeI"/>
    <property type="match status" value="1"/>
</dbReference>
<proteinExistence type="predicted"/>
<accession>A0A0G1KDF0</accession>
<keyword evidence="2 4" id="KW-0808">Transferase</keyword>
<evidence type="ECO:0000313" key="4">
    <source>
        <dbReference type="EMBL" id="KKT45864.1"/>
    </source>
</evidence>
<dbReference type="InterPro" id="IPR029057">
    <property type="entry name" value="PRTase-like"/>
</dbReference>
<name>A0A0G1KDF0_9BACT</name>
<feature type="non-terminal residue" evidence="4">
    <location>
        <position position="177"/>
    </location>
</feature>
<reference evidence="4 5" key="1">
    <citation type="journal article" date="2015" name="Nature">
        <title>rRNA introns, odd ribosomes, and small enigmatic genomes across a large radiation of phyla.</title>
        <authorList>
            <person name="Brown C.T."/>
            <person name="Hug L.A."/>
            <person name="Thomas B.C."/>
            <person name="Sharon I."/>
            <person name="Castelle C.J."/>
            <person name="Singh A."/>
            <person name="Wilkins M.J."/>
            <person name="Williams K.H."/>
            <person name="Banfield J.F."/>
        </authorList>
    </citation>
    <scope>NUCLEOTIDE SEQUENCE [LARGE SCALE GENOMIC DNA]</scope>
</reference>
<comment type="caution">
    <text evidence="4">The sequence shown here is derived from an EMBL/GenBank/DDBJ whole genome shotgun (WGS) entry which is preliminary data.</text>
</comment>
<dbReference type="GO" id="GO:0016757">
    <property type="term" value="F:glycosyltransferase activity"/>
    <property type="evidence" value="ECO:0007669"/>
    <property type="project" value="UniProtKB-KW"/>
</dbReference>
<organism evidence="4 5">
    <name type="scientific">Candidatus Gottesmanbacteria bacterium GW2011_GWA2_44_17</name>
    <dbReference type="NCBI Taxonomy" id="1618444"/>
    <lineage>
        <taxon>Bacteria</taxon>
        <taxon>Candidatus Gottesmaniibacteriota</taxon>
    </lineage>
</organism>
<dbReference type="EMBL" id="LCIB01000038">
    <property type="protein sequence ID" value="KKT45864.1"/>
    <property type="molecule type" value="Genomic_DNA"/>
</dbReference>
<dbReference type="AlphaFoldDB" id="A0A0G1KDF0"/>
<dbReference type="Gene3D" id="3.40.50.2020">
    <property type="match status" value="1"/>
</dbReference>
<protein>
    <submittedName>
        <fullName evidence="4">Putative phosphoribosyltransferase</fullName>
    </submittedName>
</protein>
<sequence>METQYLPIDWTTYHDLTRKLAASVLSHASKIDQIVAISRGGLSLGHILSDFLRIPVATFTIQSYTDIQNQGEIKIIEPLKSPVRGKHILLCDDVSDTGKTFKRALVYLKRFRPERITSVSMFYKPHSVYRPDFFAGQTSKWILFPYEPTEMILAITKSMEKEGKSKADIQKKLMSLG</sequence>
<dbReference type="PANTHER" id="PTHR43363:SF1">
    <property type="entry name" value="HYPOXANTHINE-GUANINE PHOSPHORIBOSYLTRANSFERASE"/>
    <property type="match status" value="1"/>
</dbReference>
<evidence type="ECO:0000256" key="2">
    <source>
        <dbReference type="ARBA" id="ARBA00022679"/>
    </source>
</evidence>
<feature type="domain" description="Phosphoribosyltransferase" evidence="3">
    <location>
        <begin position="10"/>
        <end position="144"/>
    </location>
</feature>
<dbReference type="PANTHER" id="PTHR43363">
    <property type="entry name" value="HYPOXANTHINE PHOSPHORIBOSYLTRANSFERASE"/>
    <property type="match status" value="1"/>
</dbReference>
<evidence type="ECO:0000313" key="5">
    <source>
        <dbReference type="Proteomes" id="UP000034063"/>
    </source>
</evidence>